<dbReference type="Proteomes" id="UP001642409">
    <property type="component" value="Unassembled WGS sequence"/>
</dbReference>
<sequence>MEYLLTTVKNCMIAQKGSKQWCYYTYINYRTKFEQLEQNIQQLSSVQASQQIVDQFLNEQSMANIKQIHSTIGGLYNENVNSQDKLIETFTEFLTKVQTIINNIFTTHICYQLLQRVYHKDKTVQKYVKAKIMLDSEQVQNLLKQFKIQPTYRQNKQTKNLEVELLSFESKKCVKQEYKDVNISIATDQVPLINQQLESYLCKQKIMFKSNLSAVTQTDSYNDIVGGYLNLLLKYLGHETQALKPLQKQTLSTEIQIGKFSVQLKQFVECLAIQLKTIRDGQSHFPRRVFPTSHHDVGFRRGILKFATMKVVSSHFLHFQLIPKCGVGGNNN</sequence>
<gene>
    <name evidence="1" type="ORF">HINF_LOCUS4753</name>
</gene>
<comment type="caution">
    <text evidence="1">The sequence shown here is derived from an EMBL/GenBank/DDBJ whole genome shotgun (WGS) entry which is preliminary data.</text>
</comment>
<name>A0ABP1GS07_9EUKA</name>
<evidence type="ECO:0000313" key="2">
    <source>
        <dbReference type="Proteomes" id="UP001642409"/>
    </source>
</evidence>
<keyword evidence="2" id="KW-1185">Reference proteome</keyword>
<evidence type="ECO:0000313" key="1">
    <source>
        <dbReference type="EMBL" id="CAL5978382.1"/>
    </source>
</evidence>
<dbReference type="EMBL" id="CAXDID020000009">
    <property type="protein sequence ID" value="CAL5978382.1"/>
    <property type="molecule type" value="Genomic_DNA"/>
</dbReference>
<accession>A0ABP1GS07</accession>
<reference evidence="1 2" key="1">
    <citation type="submission" date="2024-07" db="EMBL/GenBank/DDBJ databases">
        <authorList>
            <person name="Akdeniz Z."/>
        </authorList>
    </citation>
    <scope>NUCLEOTIDE SEQUENCE [LARGE SCALE GENOMIC DNA]</scope>
</reference>
<organism evidence="1 2">
    <name type="scientific">Hexamita inflata</name>
    <dbReference type="NCBI Taxonomy" id="28002"/>
    <lineage>
        <taxon>Eukaryota</taxon>
        <taxon>Metamonada</taxon>
        <taxon>Diplomonadida</taxon>
        <taxon>Hexamitidae</taxon>
        <taxon>Hexamitinae</taxon>
        <taxon>Hexamita</taxon>
    </lineage>
</organism>
<protein>
    <submittedName>
        <fullName evidence="1">Hypothetical_protein</fullName>
    </submittedName>
</protein>
<proteinExistence type="predicted"/>